<name>A0ACB8QJJ7_9AGAM</name>
<reference evidence="1" key="1">
    <citation type="submission" date="2021-02" db="EMBL/GenBank/DDBJ databases">
        <authorList>
            <consortium name="DOE Joint Genome Institute"/>
            <person name="Ahrendt S."/>
            <person name="Looney B.P."/>
            <person name="Miyauchi S."/>
            <person name="Morin E."/>
            <person name="Drula E."/>
            <person name="Courty P.E."/>
            <person name="Chicoki N."/>
            <person name="Fauchery L."/>
            <person name="Kohler A."/>
            <person name="Kuo A."/>
            <person name="Labutti K."/>
            <person name="Pangilinan J."/>
            <person name="Lipzen A."/>
            <person name="Riley R."/>
            <person name="Andreopoulos W."/>
            <person name="He G."/>
            <person name="Johnson J."/>
            <person name="Barry K.W."/>
            <person name="Grigoriev I.V."/>
            <person name="Nagy L."/>
            <person name="Hibbett D."/>
            <person name="Henrissat B."/>
            <person name="Matheny P.B."/>
            <person name="Labbe J."/>
            <person name="Martin F."/>
        </authorList>
    </citation>
    <scope>NUCLEOTIDE SEQUENCE</scope>
    <source>
        <strain evidence="1">EC-137</strain>
    </source>
</reference>
<keyword evidence="2" id="KW-1185">Reference proteome</keyword>
<protein>
    <submittedName>
        <fullName evidence="1">GPI transamidase component PIG-T</fullName>
    </submittedName>
</protein>
<dbReference type="Proteomes" id="UP000814128">
    <property type="component" value="Unassembled WGS sequence"/>
</dbReference>
<organism evidence="1 2">
    <name type="scientific">Vararia minispora EC-137</name>
    <dbReference type="NCBI Taxonomy" id="1314806"/>
    <lineage>
        <taxon>Eukaryota</taxon>
        <taxon>Fungi</taxon>
        <taxon>Dikarya</taxon>
        <taxon>Basidiomycota</taxon>
        <taxon>Agaricomycotina</taxon>
        <taxon>Agaricomycetes</taxon>
        <taxon>Russulales</taxon>
        <taxon>Lachnocladiaceae</taxon>
        <taxon>Vararia</taxon>
    </lineage>
</organism>
<accession>A0ACB8QJJ7</accession>
<evidence type="ECO:0000313" key="2">
    <source>
        <dbReference type="Proteomes" id="UP000814128"/>
    </source>
</evidence>
<comment type="caution">
    <text evidence="1">The sequence shown here is derived from an EMBL/GenBank/DDBJ whole genome shotgun (WGS) entry which is preliminary data.</text>
</comment>
<dbReference type="EMBL" id="MU273561">
    <property type="protein sequence ID" value="KAI0031989.1"/>
    <property type="molecule type" value="Genomic_DNA"/>
</dbReference>
<evidence type="ECO:0000313" key="1">
    <source>
        <dbReference type="EMBL" id="KAI0031989.1"/>
    </source>
</evidence>
<proteinExistence type="predicted"/>
<gene>
    <name evidence="1" type="ORF">K488DRAFT_50946</name>
</gene>
<sequence>MHIHALIILASLIGINSATPTQEEEYHESLTLRPLRDGKVATHFAFTTLIRGAVPRAPHSLADDDVSQHYTLFPLALGQILREYAITELHLNLNAGQWDYDRWGQPGEPAVGSGAELWVWMGDGAPTSVDARWKGTQNALAGLFCTSLGGMDAQRTTSPTRAFPPAGNLPRLSAPHTHRLRHASLPAESVCTENLTPFLKLLPCPVQAGVAALLNPHRLFDADWHGLGIDVRWIAGKGVELRMTVQAVFDPVRMSSEGKRDWTLRSLFGRVIPRACPVASSSRITVDLPADGGFVLLPDPSEIYPTSVAFNLARGMEELDISMHWSQEVRFSYPLDLTSTPISAISVDRTLKGASQTHGDLALVLRNNLHTPQRVLYLETLPWYIELYLHTLSVECGHSRPYELFGNLTYTPPVPHGSPTLLQAELILPPHERVRVAARFRKSFLRYTEHPPDAQRGWDLPPAVLVPEQGARARVYTRAVLVDLATPDFSMPYNVIIMTCTLAALVFGFVFNMLTRKFVVVYVGEKKEGDARALERVERSPSKEM</sequence>
<reference evidence="1" key="2">
    <citation type="journal article" date="2022" name="New Phytol.">
        <title>Evolutionary transition to the ectomycorrhizal habit in the genomes of a hyperdiverse lineage of mushroom-forming fungi.</title>
        <authorList>
            <person name="Looney B."/>
            <person name="Miyauchi S."/>
            <person name="Morin E."/>
            <person name="Drula E."/>
            <person name="Courty P.E."/>
            <person name="Kohler A."/>
            <person name="Kuo A."/>
            <person name="LaButti K."/>
            <person name="Pangilinan J."/>
            <person name="Lipzen A."/>
            <person name="Riley R."/>
            <person name="Andreopoulos W."/>
            <person name="He G."/>
            <person name="Johnson J."/>
            <person name="Nolan M."/>
            <person name="Tritt A."/>
            <person name="Barry K.W."/>
            <person name="Grigoriev I.V."/>
            <person name="Nagy L.G."/>
            <person name="Hibbett D."/>
            <person name="Henrissat B."/>
            <person name="Matheny P.B."/>
            <person name="Labbe J."/>
            <person name="Martin F.M."/>
        </authorList>
    </citation>
    <scope>NUCLEOTIDE SEQUENCE</scope>
    <source>
        <strain evidence="1">EC-137</strain>
    </source>
</reference>